<dbReference type="AlphaFoldDB" id="D8UE39"/>
<proteinExistence type="predicted"/>
<keyword evidence="1" id="KW-1133">Transmembrane helix</keyword>
<gene>
    <name evidence="2" type="ORF">VOLCADRAFT_97969</name>
</gene>
<name>D8UE39_VOLCA</name>
<evidence type="ECO:0000313" key="2">
    <source>
        <dbReference type="EMBL" id="EFJ42059.1"/>
    </source>
</evidence>
<keyword evidence="1" id="KW-0812">Transmembrane</keyword>
<reference evidence="2 3" key="1">
    <citation type="journal article" date="2010" name="Science">
        <title>Genomic analysis of organismal complexity in the multicellular green alga Volvox carteri.</title>
        <authorList>
            <person name="Prochnik S.E."/>
            <person name="Umen J."/>
            <person name="Nedelcu A.M."/>
            <person name="Hallmann A."/>
            <person name="Miller S.M."/>
            <person name="Nishii I."/>
            <person name="Ferris P."/>
            <person name="Kuo A."/>
            <person name="Mitros T."/>
            <person name="Fritz-Laylin L.K."/>
            <person name="Hellsten U."/>
            <person name="Chapman J."/>
            <person name="Simakov O."/>
            <person name="Rensing S.A."/>
            <person name="Terry A."/>
            <person name="Pangilinan J."/>
            <person name="Kapitonov V."/>
            <person name="Jurka J."/>
            <person name="Salamov A."/>
            <person name="Shapiro H."/>
            <person name="Schmutz J."/>
            <person name="Grimwood J."/>
            <person name="Lindquist E."/>
            <person name="Lucas S."/>
            <person name="Grigoriev I.V."/>
            <person name="Schmitt R."/>
            <person name="Kirk D."/>
            <person name="Rokhsar D.S."/>
        </authorList>
    </citation>
    <scope>NUCLEOTIDE SEQUENCE [LARGE SCALE GENOMIC DNA]</scope>
    <source>
        <strain evidence="3">f. Nagariensis / Eve</strain>
    </source>
</reference>
<organism evidence="3">
    <name type="scientific">Volvox carteri f. nagariensis</name>
    <dbReference type="NCBI Taxonomy" id="3068"/>
    <lineage>
        <taxon>Eukaryota</taxon>
        <taxon>Viridiplantae</taxon>
        <taxon>Chlorophyta</taxon>
        <taxon>core chlorophytes</taxon>
        <taxon>Chlorophyceae</taxon>
        <taxon>CS clade</taxon>
        <taxon>Chlamydomonadales</taxon>
        <taxon>Volvocaceae</taxon>
        <taxon>Volvox</taxon>
    </lineage>
</organism>
<sequence>MAFKATRYFVLIVALVLAGTRYMNTQRKRTNVNNEIGVWDSKAKDGRRFTVVTRSNETDGQFFLVHAYCTAKAEFGGIGRVNPMQLVLLFAEYDMTLAELPPQLWAAARKFLVPLARLLGFRSRYSEYVSKAGQPLPVELTAAAAPAVEVPATAAAAAVEKVSESGGGLEDVAAAVEVEVDVGEEEEERRKIEL</sequence>
<keyword evidence="1" id="KW-0472">Membrane</keyword>
<accession>D8UE39</accession>
<dbReference type="STRING" id="3068.D8UE39"/>
<dbReference type="OrthoDB" id="532679at2759"/>
<evidence type="ECO:0000256" key="1">
    <source>
        <dbReference type="SAM" id="Phobius"/>
    </source>
</evidence>
<dbReference type="InParanoid" id="D8UE39"/>
<feature type="transmembrane region" description="Helical" evidence="1">
    <location>
        <begin position="6"/>
        <end position="23"/>
    </location>
</feature>
<keyword evidence="3" id="KW-1185">Reference proteome</keyword>
<dbReference type="KEGG" id="vcn:VOLCADRAFT_97969"/>
<dbReference type="EMBL" id="GL378387">
    <property type="protein sequence ID" value="EFJ42059.1"/>
    <property type="molecule type" value="Genomic_DNA"/>
</dbReference>
<dbReference type="GeneID" id="9622704"/>
<dbReference type="RefSeq" id="XP_002956934.1">
    <property type="nucleotide sequence ID" value="XM_002956888.1"/>
</dbReference>
<evidence type="ECO:0000313" key="3">
    <source>
        <dbReference type="Proteomes" id="UP000001058"/>
    </source>
</evidence>
<dbReference type="Proteomes" id="UP000001058">
    <property type="component" value="Unassembled WGS sequence"/>
</dbReference>
<protein>
    <submittedName>
        <fullName evidence="2">Uncharacterized protein</fullName>
    </submittedName>
</protein>